<organism evidence="14 15">
    <name type="scientific">Chiloscyllium punctatum</name>
    <name type="common">Brownbanded bambooshark</name>
    <name type="synonym">Hemiscyllium punctatum</name>
    <dbReference type="NCBI Taxonomy" id="137246"/>
    <lineage>
        <taxon>Eukaryota</taxon>
        <taxon>Metazoa</taxon>
        <taxon>Chordata</taxon>
        <taxon>Craniata</taxon>
        <taxon>Vertebrata</taxon>
        <taxon>Chondrichthyes</taxon>
        <taxon>Elasmobranchii</taxon>
        <taxon>Galeomorphii</taxon>
        <taxon>Galeoidea</taxon>
        <taxon>Orectolobiformes</taxon>
        <taxon>Hemiscylliidae</taxon>
        <taxon>Chiloscyllium</taxon>
    </lineage>
</organism>
<keyword evidence="6 11" id="KW-0106">Calcium</keyword>
<keyword evidence="9 12" id="KW-0472">Membrane</keyword>
<keyword evidence="8 12" id="KW-1133">Transmembrane helix</keyword>
<dbReference type="OrthoDB" id="6252479at2759"/>
<evidence type="ECO:0000256" key="5">
    <source>
        <dbReference type="ARBA" id="ARBA00022737"/>
    </source>
</evidence>
<dbReference type="CDD" id="cd11304">
    <property type="entry name" value="Cadherin_repeat"/>
    <property type="match status" value="2"/>
</dbReference>
<dbReference type="InterPro" id="IPR015919">
    <property type="entry name" value="Cadherin-like_sf"/>
</dbReference>
<dbReference type="PANTHER" id="PTHR24028">
    <property type="entry name" value="CADHERIN-87A"/>
    <property type="match status" value="1"/>
</dbReference>
<dbReference type="AlphaFoldDB" id="A0A401TK69"/>
<evidence type="ECO:0000313" key="14">
    <source>
        <dbReference type="EMBL" id="GCC43035.1"/>
    </source>
</evidence>
<evidence type="ECO:0000259" key="13">
    <source>
        <dbReference type="PROSITE" id="PS50268"/>
    </source>
</evidence>
<dbReference type="Gene3D" id="2.60.40.60">
    <property type="entry name" value="Cadherins"/>
    <property type="match status" value="2"/>
</dbReference>
<evidence type="ECO:0000256" key="4">
    <source>
        <dbReference type="ARBA" id="ARBA00022729"/>
    </source>
</evidence>
<comment type="subcellular location">
    <subcellularLocation>
        <location evidence="1">Cell membrane</location>
        <topology evidence="1">Single-pass type I membrane protein</topology>
    </subcellularLocation>
</comment>
<dbReference type="FunFam" id="2.60.40.60:FF:000001">
    <property type="entry name" value="Protocadherin alpha 2"/>
    <property type="match status" value="1"/>
</dbReference>
<dbReference type="SUPFAM" id="SSF49313">
    <property type="entry name" value="Cadherin-like"/>
    <property type="match status" value="2"/>
</dbReference>
<evidence type="ECO:0000256" key="2">
    <source>
        <dbReference type="ARBA" id="ARBA00022475"/>
    </source>
</evidence>
<feature type="domain" description="Cadherin" evidence="13">
    <location>
        <begin position="2"/>
        <end position="102"/>
    </location>
</feature>
<dbReference type="Pfam" id="PF00028">
    <property type="entry name" value="Cadherin"/>
    <property type="match status" value="2"/>
</dbReference>
<evidence type="ECO:0000256" key="7">
    <source>
        <dbReference type="ARBA" id="ARBA00022889"/>
    </source>
</evidence>
<dbReference type="EMBL" id="BEZZ01091597">
    <property type="protein sequence ID" value="GCC43035.1"/>
    <property type="molecule type" value="Genomic_DNA"/>
</dbReference>
<dbReference type="GO" id="GO:0005886">
    <property type="term" value="C:plasma membrane"/>
    <property type="evidence" value="ECO:0007669"/>
    <property type="project" value="UniProtKB-SubCell"/>
</dbReference>
<proteinExistence type="predicted"/>
<dbReference type="OMA" id="VITILVX"/>
<reference evidence="14 15" key="1">
    <citation type="journal article" date="2018" name="Nat. Ecol. Evol.">
        <title>Shark genomes provide insights into elasmobranch evolution and the origin of vertebrates.</title>
        <authorList>
            <person name="Hara Y"/>
            <person name="Yamaguchi K"/>
            <person name="Onimaru K"/>
            <person name="Kadota M"/>
            <person name="Koyanagi M"/>
            <person name="Keeley SD"/>
            <person name="Tatsumi K"/>
            <person name="Tanaka K"/>
            <person name="Motone F"/>
            <person name="Kageyama Y"/>
            <person name="Nozu R"/>
            <person name="Adachi N"/>
            <person name="Nishimura O"/>
            <person name="Nakagawa R"/>
            <person name="Tanegashima C"/>
            <person name="Kiyatake I"/>
            <person name="Matsumoto R"/>
            <person name="Murakumo K"/>
            <person name="Nishida K"/>
            <person name="Terakita A"/>
            <person name="Kuratani S"/>
            <person name="Sato K"/>
            <person name="Hyodo S Kuraku.S."/>
        </authorList>
    </citation>
    <scope>NUCLEOTIDE SEQUENCE [LARGE SCALE GENOMIC DNA]</scope>
</reference>
<evidence type="ECO:0000256" key="8">
    <source>
        <dbReference type="ARBA" id="ARBA00022989"/>
    </source>
</evidence>
<dbReference type="GO" id="GO:0007156">
    <property type="term" value="P:homophilic cell adhesion via plasma membrane adhesion molecules"/>
    <property type="evidence" value="ECO:0007669"/>
    <property type="project" value="InterPro"/>
</dbReference>
<keyword evidence="2" id="KW-1003">Cell membrane</keyword>
<dbReference type="PANTHER" id="PTHR24028:SF236">
    <property type="entry name" value="PROTOCADHERIN GAMMA-C3"/>
    <property type="match status" value="1"/>
</dbReference>
<keyword evidence="5" id="KW-0677">Repeat</keyword>
<keyword evidence="10" id="KW-0325">Glycoprotein</keyword>
<comment type="caution">
    <text evidence="14">The sequence shown here is derived from an EMBL/GenBank/DDBJ whole genome shotgun (WGS) entry which is preliminary data.</text>
</comment>
<evidence type="ECO:0000256" key="6">
    <source>
        <dbReference type="ARBA" id="ARBA00022837"/>
    </source>
</evidence>
<name>A0A401TK69_CHIPU</name>
<gene>
    <name evidence="14" type="ORF">chiPu_0026970</name>
</gene>
<dbReference type="PROSITE" id="PS50268">
    <property type="entry name" value="CADHERIN_2"/>
    <property type="match status" value="2"/>
</dbReference>
<dbReference type="Proteomes" id="UP000287033">
    <property type="component" value="Unassembled WGS sequence"/>
</dbReference>
<evidence type="ECO:0000256" key="9">
    <source>
        <dbReference type="ARBA" id="ARBA00023136"/>
    </source>
</evidence>
<evidence type="ECO:0000256" key="12">
    <source>
        <dbReference type="SAM" id="Phobius"/>
    </source>
</evidence>
<dbReference type="InterPro" id="IPR002126">
    <property type="entry name" value="Cadherin-like_dom"/>
</dbReference>
<dbReference type="PRINTS" id="PR00205">
    <property type="entry name" value="CADHERIN"/>
</dbReference>
<dbReference type="FunFam" id="2.60.40.60:FF:000004">
    <property type="entry name" value="Protocadherin 1 gamma 2"/>
    <property type="match status" value="1"/>
</dbReference>
<evidence type="ECO:0000256" key="3">
    <source>
        <dbReference type="ARBA" id="ARBA00022692"/>
    </source>
</evidence>
<evidence type="ECO:0000256" key="11">
    <source>
        <dbReference type="PROSITE-ProRule" id="PRU00043"/>
    </source>
</evidence>
<evidence type="ECO:0000256" key="10">
    <source>
        <dbReference type="ARBA" id="ARBA00023180"/>
    </source>
</evidence>
<dbReference type="STRING" id="137246.A0A401TK69"/>
<dbReference type="InterPro" id="IPR032455">
    <property type="entry name" value="Cadherin_C"/>
</dbReference>
<sequence length="340" mass="37617">MENNAPGASIFAVSANDADLNQNAEISYSFVDNRQQEEIASSAYFTINSKNGNIYALRSFDYEQQKHFQVKVQAQDAGSPPLSSTTFVNVIILDQNDNAPIIVSPLTWNNSVTVEVMPRSTYPGYLVTKVIATDEDSGQNARLSYEFLEASDPSLFTVGLLSGEIRATRAFSDQDIFAVRVVLCVKDNGQPSLSSSATISFIVMSNVTEKSFDQRDEPRHSEFFSGINSYLIIIFGSTSFLFLIIILCLLTLKCRQDRNTTEIYSSAVCCCNERNSTDGFNRTPTGRDPLNYSGAVQTGSYHYSVCLSPESSKSDFLFLKPCHSTLPFNDRSVRDSAARN</sequence>
<keyword evidence="3 12" id="KW-0812">Transmembrane</keyword>
<feature type="domain" description="Cadherin" evidence="13">
    <location>
        <begin position="117"/>
        <end position="220"/>
    </location>
</feature>
<dbReference type="InterPro" id="IPR050174">
    <property type="entry name" value="Protocadherin/Cadherin-CA"/>
</dbReference>
<keyword evidence="15" id="KW-1185">Reference proteome</keyword>
<dbReference type="GO" id="GO:0005509">
    <property type="term" value="F:calcium ion binding"/>
    <property type="evidence" value="ECO:0007669"/>
    <property type="project" value="UniProtKB-UniRule"/>
</dbReference>
<keyword evidence="4" id="KW-0732">Signal</keyword>
<protein>
    <recommendedName>
        <fullName evidence="13">Cadherin domain-containing protein</fullName>
    </recommendedName>
</protein>
<dbReference type="Pfam" id="PF16492">
    <property type="entry name" value="Cadherin_C_2"/>
    <property type="match status" value="1"/>
</dbReference>
<keyword evidence="7" id="KW-0130">Cell adhesion</keyword>
<accession>A0A401TK69</accession>
<dbReference type="SMART" id="SM00112">
    <property type="entry name" value="CA"/>
    <property type="match status" value="2"/>
</dbReference>
<dbReference type="PROSITE" id="PS00232">
    <property type="entry name" value="CADHERIN_1"/>
    <property type="match status" value="1"/>
</dbReference>
<feature type="transmembrane region" description="Helical" evidence="12">
    <location>
        <begin position="230"/>
        <end position="252"/>
    </location>
</feature>
<evidence type="ECO:0000256" key="1">
    <source>
        <dbReference type="ARBA" id="ARBA00004251"/>
    </source>
</evidence>
<dbReference type="InterPro" id="IPR020894">
    <property type="entry name" value="Cadherin_CS"/>
</dbReference>
<evidence type="ECO:0000313" key="15">
    <source>
        <dbReference type="Proteomes" id="UP000287033"/>
    </source>
</evidence>